<dbReference type="PANTHER" id="PTHR30474:SF14">
    <property type="entry name" value="CELL CYCLE PROTEIN"/>
    <property type="match status" value="1"/>
</dbReference>
<accession>A0ABS7UIP7</accession>
<comment type="caution">
    <text evidence="10">The sequence shown here is derived from an EMBL/GenBank/DDBJ whole genome shotgun (WGS) entry which is preliminary data.</text>
</comment>
<feature type="transmembrane region" description="Helical" evidence="9">
    <location>
        <begin position="72"/>
        <end position="91"/>
    </location>
</feature>
<gene>
    <name evidence="10" type="primary">rodA</name>
    <name evidence="10" type="ORF">K8U61_22315</name>
</gene>
<feature type="transmembrane region" description="Helical" evidence="9">
    <location>
        <begin position="165"/>
        <end position="181"/>
    </location>
</feature>
<dbReference type="InterPro" id="IPR018365">
    <property type="entry name" value="Cell_cycle_FtsW-rel_CS"/>
</dbReference>
<dbReference type="PROSITE" id="PS00428">
    <property type="entry name" value="FTSW_RODA_SPOVE"/>
    <property type="match status" value="1"/>
</dbReference>
<evidence type="ECO:0000256" key="6">
    <source>
        <dbReference type="ARBA" id="ARBA00023136"/>
    </source>
</evidence>
<dbReference type="Proteomes" id="UP000780875">
    <property type="component" value="Unassembled WGS sequence"/>
</dbReference>
<evidence type="ECO:0000256" key="3">
    <source>
        <dbReference type="ARBA" id="ARBA00022692"/>
    </source>
</evidence>
<feature type="transmembrane region" description="Helical" evidence="9">
    <location>
        <begin position="188"/>
        <end position="209"/>
    </location>
</feature>
<dbReference type="InterPro" id="IPR011923">
    <property type="entry name" value="RodA/MrdB"/>
</dbReference>
<dbReference type="EMBL" id="JAIQZJ010000019">
    <property type="protein sequence ID" value="MBZ5740918.1"/>
    <property type="molecule type" value="Genomic_DNA"/>
</dbReference>
<comment type="subcellular location">
    <subcellularLocation>
        <location evidence="1">Membrane</location>
        <topology evidence="1">Multi-pass membrane protein</topology>
    </subcellularLocation>
</comment>
<comment type="catalytic activity">
    <reaction evidence="8">
        <text>[GlcNAc-(1-&gt;4)-Mur2Ac(oyl-L-Ala-gamma-D-Glu-L-Lys-D-Ala-D-Ala)](n)-di-trans,octa-cis-undecaprenyl diphosphate + beta-D-GlcNAc-(1-&gt;4)-Mur2Ac(oyl-L-Ala-gamma-D-Glu-L-Lys-D-Ala-D-Ala)-di-trans,octa-cis-undecaprenyl diphosphate = [GlcNAc-(1-&gt;4)-Mur2Ac(oyl-L-Ala-gamma-D-Glu-L-Lys-D-Ala-D-Ala)](n+1)-di-trans,octa-cis-undecaprenyl diphosphate + di-trans,octa-cis-undecaprenyl diphosphate + H(+)</text>
        <dbReference type="Rhea" id="RHEA:23708"/>
        <dbReference type="Rhea" id="RHEA-COMP:9602"/>
        <dbReference type="Rhea" id="RHEA-COMP:9603"/>
        <dbReference type="ChEBI" id="CHEBI:15378"/>
        <dbReference type="ChEBI" id="CHEBI:58405"/>
        <dbReference type="ChEBI" id="CHEBI:60033"/>
        <dbReference type="ChEBI" id="CHEBI:78435"/>
        <dbReference type="EC" id="2.4.99.28"/>
    </reaction>
</comment>
<feature type="transmembrane region" description="Helical" evidence="9">
    <location>
        <begin position="307"/>
        <end position="324"/>
    </location>
</feature>
<keyword evidence="4" id="KW-0133">Cell shape</keyword>
<keyword evidence="11" id="KW-1185">Reference proteome</keyword>
<evidence type="ECO:0000256" key="8">
    <source>
        <dbReference type="ARBA" id="ARBA00049902"/>
    </source>
</evidence>
<reference evidence="10 11" key="1">
    <citation type="submission" date="2021-09" db="EMBL/GenBank/DDBJ databases">
        <title>Whole genome sequence of Nocardioides sp. GBK3QG-3.</title>
        <authorList>
            <person name="Tuo L."/>
        </authorList>
    </citation>
    <scope>NUCLEOTIDE SEQUENCE [LARGE SCALE GENOMIC DNA]</scope>
    <source>
        <strain evidence="10 11">GBK3QG-3</strain>
    </source>
</reference>
<evidence type="ECO:0000256" key="2">
    <source>
        <dbReference type="ARBA" id="ARBA00004752"/>
    </source>
</evidence>
<evidence type="ECO:0000256" key="7">
    <source>
        <dbReference type="ARBA" id="ARBA00044770"/>
    </source>
</evidence>
<feature type="transmembrane region" description="Helical" evidence="9">
    <location>
        <begin position="140"/>
        <end position="159"/>
    </location>
</feature>
<sequence length="388" mass="40663">MTRVPRLDWLLLLAVLALITLGSLLVWSATSHRADLTGGDTTAYLRKQLVNVVIGLVLMAVVIAVDHRWVRILAPAVYLASIGGLVLVLTMGSTVNGSRSWLQLGGMSIQPSEFAKLAVVVGMALWVAERAEVRRGKPGGSIGDVVGMLAIAGLPGALILLQPDLGTMLVLSATVFGVVAVSGAPRRWLALLVTGAVTAAVAAVAAGFLKQYQVDRFMAFTNPDLDPRGAGYNVEQARIAIGNGGLFGQGLFDGSQTRAGFVPEQHTDFVFTVAGEELGLLGAGVLIALLAVVVWRATVIATRTDDVFGRLAAAGIACWFGFQAFQNIGMCLGIMPVTGVPLPFVSYGGSSMFAGMLAVGLLQNIHLRSVAAQPPRITQPVRVLVRSS</sequence>
<keyword evidence="5 9" id="KW-1133">Transmembrane helix</keyword>
<name>A0ABS7UIP7_9ACTN</name>
<evidence type="ECO:0000256" key="4">
    <source>
        <dbReference type="ARBA" id="ARBA00022960"/>
    </source>
</evidence>
<dbReference type="RefSeq" id="WP_224125218.1">
    <property type="nucleotide sequence ID" value="NZ_JAIQZJ010000019.1"/>
</dbReference>
<comment type="pathway">
    <text evidence="2">Cell wall biogenesis; peptidoglycan biosynthesis.</text>
</comment>
<evidence type="ECO:0000313" key="11">
    <source>
        <dbReference type="Proteomes" id="UP000780875"/>
    </source>
</evidence>
<proteinExistence type="predicted"/>
<evidence type="ECO:0000256" key="1">
    <source>
        <dbReference type="ARBA" id="ARBA00004141"/>
    </source>
</evidence>
<evidence type="ECO:0000313" key="10">
    <source>
        <dbReference type="EMBL" id="MBZ5740918.1"/>
    </source>
</evidence>
<keyword evidence="6 9" id="KW-0472">Membrane</keyword>
<dbReference type="PANTHER" id="PTHR30474">
    <property type="entry name" value="CELL CYCLE PROTEIN"/>
    <property type="match status" value="1"/>
</dbReference>
<protein>
    <recommendedName>
        <fullName evidence="7">peptidoglycan glycosyltransferase</fullName>
        <ecNumber evidence="7">2.4.99.28</ecNumber>
    </recommendedName>
</protein>
<feature type="transmembrane region" description="Helical" evidence="9">
    <location>
        <begin position="344"/>
        <end position="362"/>
    </location>
</feature>
<evidence type="ECO:0000256" key="5">
    <source>
        <dbReference type="ARBA" id="ARBA00022989"/>
    </source>
</evidence>
<keyword evidence="3 9" id="KW-0812">Transmembrane</keyword>
<evidence type="ECO:0000256" key="9">
    <source>
        <dbReference type="SAM" id="Phobius"/>
    </source>
</evidence>
<dbReference type="Pfam" id="PF01098">
    <property type="entry name" value="FTSW_RODA_SPOVE"/>
    <property type="match status" value="1"/>
</dbReference>
<feature type="transmembrane region" description="Helical" evidence="9">
    <location>
        <begin position="111"/>
        <end position="128"/>
    </location>
</feature>
<dbReference type="InterPro" id="IPR001182">
    <property type="entry name" value="FtsW/RodA"/>
</dbReference>
<dbReference type="EC" id="2.4.99.28" evidence="7"/>
<feature type="transmembrane region" description="Helical" evidence="9">
    <location>
        <begin position="278"/>
        <end position="295"/>
    </location>
</feature>
<dbReference type="NCBIfam" id="TIGR02210">
    <property type="entry name" value="rodA_shape"/>
    <property type="match status" value="1"/>
</dbReference>
<organism evidence="10 11">
    <name type="scientific">Nocardioides mangrovi</name>
    <dbReference type="NCBI Taxonomy" id="2874580"/>
    <lineage>
        <taxon>Bacteria</taxon>
        <taxon>Bacillati</taxon>
        <taxon>Actinomycetota</taxon>
        <taxon>Actinomycetes</taxon>
        <taxon>Propionibacteriales</taxon>
        <taxon>Nocardioidaceae</taxon>
        <taxon>Nocardioides</taxon>
    </lineage>
</organism>
<feature type="transmembrane region" description="Helical" evidence="9">
    <location>
        <begin position="49"/>
        <end position="65"/>
    </location>
</feature>